<reference evidence="1" key="1">
    <citation type="submission" date="2014-09" db="EMBL/GenBank/DDBJ databases">
        <authorList>
            <person name="Magalhaes I.L.F."/>
            <person name="Oliveira U."/>
            <person name="Santos F.R."/>
            <person name="Vidigal T.H.D.A."/>
            <person name="Brescovit A.D."/>
            <person name="Santos A.J."/>
        </authorList>
    </citation>
    <scope>NUCLEOTIDE SEQUENCE</scope>
    <source>
        <tissue evidence="1">Shoot tissue taken approximately 20 cm above the soil surface</tissue>
    </source>
</reference>
<name>A0A0A9HCR2_ARUDO</name>
<sequence length="90" mass="9620">MANAATSDRRWAASVKIARLFALMPPTTSTVMNIMQSITAIRSFLMDANLSLASFEVLLASEKSQAAPLQILFPAAPEADGEMSIFTSAI</sequence>
<dbReference type="AlphaFoldDB" id="A0A0A9HCR2"/>
<reference evidence="1" key="2">
    <citation type="journal article" date="2015" name="Data Brief">
        <title>Shoot transcriptome of the giant reed, Arundo donax.</title>
        <authorList>
            <person name="Barrero R.A."/>
            <person name="Guerrero F.D."/>
            <person name="Moolhuijzen P."/>
            <person name="Goolsby J.A."/>
            <person name="Tidwell J."/>
            <person name="Bellgard S.E."/>
            <person name="Bellgard M.I."/>
        </authorList>
    </citation>
    <scope>NUCLEOTIDE SEQUENCE</scope>
    <source>
        <tissue evidence="1">Shoot tissue taken approximately 20 cm above the soil surface</tissue>
    </source>
</reference>
<accession>A0A0A9HCR2</accession>
<evidence type="ECO:0000313" key="1">
    <source>
        <dbReference type="EMBL" id="JAE34985.1"/>
    </source>
</evidence>
<protein>
    <submittedName>
        <fullName evidence="1">Uncharacterized protein</fullName>
    </submittedName>
</protein>
<proteinExistence type="predicted"/>
<organism evidence="1">
    <name type="scientific">Arundo donax</name>
    <name type="common">Giant reed</name>
    <name type="synonym">Donax arundinaceus</name>
    <dbReference type="NCBI Taxonomy" id="35708"/>
    <lineage>
        <taxon>Eukaryota</taxon>
        <taxon>Viridiplantae</taxon>
        <taxon>Streptophyta</taxon>
        <taxon>Embryophyta</taxon>
        <taxon>Tracheophyta</taxon>
        <taxon>Spermatophyta</taxon>
        <taxon>Magnoliopsida</taxon>
        <taxon>Liliopsida</taxon>
        <taxon>Poales</taxon>
        <taxon>Poaceae</taxon>
        <taxon>PACMAD clade</taxon>
        <taxon>Arundinoideae</taxon>
        <taxon>Arundineae</taxon>
        <taxon>Arundo</taxon>
    </lineage>
</organism>
<dbReference type="EMBL" id="GBRH01162911">
    <property type="protein sequence ID" value="JAE34985.1"/>
    <property type="molecule type" value="Transcribed_RNA"/>
</dbReference>